<evidence type="ECO:0000256" key="1">
    <source>
        <dbReference type="SAM" id="MobiDB-lite"/>
    </source>
</evidence>
<feature type="region of interest" description="Disordered" evidence="1">
    <location>
        <begin position="1167"/>
        <end position="1186"/>
    </location>
</feature>
<organism evidence="2 3">
    <name type="scientific">Aphanomyces euteiches</name>
    <dbReference type="NCBI Taxonomy" id="100861"/>
    <lineage>
        <taxon>Eukaryota</taxon>
        <taxon>Sar</taxon>
        <taxon>Stramenopiles</taxon>
        <taxon>Oomycota</taxon>
        <taxon>Saprolegniomycetes</taxon>
        <taxon>Saprolegniales</taxon>
        <taxon>Verrucalvaceae</taxon>
        <taxon>Aphanomyces</taxon>
    </lineage>
</organism>
<dbReference type="AlphaFoldDB" id="A0A6G0WBK3"/>
<feature type="compositionally biased region" description="Basic and acidic residues" evidence="1">
    <location>
        <begin position="1055"/>
        <end position="1065"/>
    </location>
</feature>
<evidence type="ECO:0000313" key="3">
    <source>
        <dbReference type="Proteomes" id="UP000481153"/>
    </source>
</evidence>
<dbReference type="Proteomes" id="UP000481153">
    <property type="component" value="Unassembled WGS sequence"/>
</dbReference>
<dbReference type="EMBL" id="VJMJ01000266">
    <property type="protein sequence ID" value="KAF0724655.1"/>
    <property type="molecule type" value="Genomic_DNA"/>
</dbReference>
<feature type="region of interest" description="Disordered" evidence="1">
    <location>
        <begin position="1042"/>
        <end position="1107"/>
    </location>
</feature>
<sequence length="1246" mass="138924">MSSEWIEAILSADQRGPRRWLQAVVDQLRPPQRERIQQLLTEQSREARSRVWTTLEKLGGADSTAHYVHDVLRVHSYLLKSFAESSPKLHTLVQLHASFGRPGDRGSLEELFTSTAHLSTLAELFHHVMAEKQDVLLNVASDHREAFDHFLSYVERASTLDRSILFNLLADLGMDNFELWVELLVVAPSSQRIGLCHALAALHKSNGLQRLAKLFFAHKPQDHLKLVEHLVGLAQTNALGSIDALLPQLSTSSSTTLLSAIPSRVLTSLEAVSRHPVHHNSILESLIALLSKENLSLDGTDAVLRFATLQSDPNALLTLILDVAAAARGDIALLFNLFASLSDNEKAQLCRYLRLSSADTDNKMRVSIASVLVHFSRAHFDTLMAATATFAQSEICQLDAFLLALSPDCIEPFLALLSIPAGLRQLLYKVLDGLETPSLVLQTLHDILLQSRDQLDVVLPHLVKYDVEHKRSLCMNVFQPRMELNRRLVSFLLAAPADMDALSCLGLLMHVPPSSYDGILVLFQNPTRSSLELLVLHNLLLDIDSPTTIQSTVNALVAFDDDHVRQFFVYLEHVTPADSMVVVDLMETHRQSDIYLYLELAAGLSQSIIRELNAFVTRLDELGRTAWLKLIANPRRNVLSRLMLSVHSLDVATVTTILQVLEPHSWDYRSLLVEQIRVLDDAAALDKLLQVHQSLATHPDARLGIETYTMLASYCSKVTQIHLVAVFHRLDVSDRNRVCHVVRSGAPWQPTEAISPGFWTEDNVGRLCALLLQHNAKVAAQLVRVLHQLDPASHEDFLRSCANLSSDFAYLTSLLSSASREIVRALSPVVFSVELTSRDVARLTRCLRKMLKCYTLDVAVDLLLSMPQLPSFLAFFHNVATPTLFVRVLAQYMAHTAPLVEFLRALDLDDVSWVLHRLQNLDVDRKTRFEALLERPRVHLTGSEKALCLSVLEGSWLQPRPATAPKTIVTCRRQAGGPLQEEELPCIDWNALDQRSLSRKAKRVKDFNVVRATTTSVETEFYKLTLPPNGDFRLTLISPMESISTAEPPPSPSLKLDDNPREKSMDVSAPPPEEPATNAESVGHQDFDEENSSSDDDDDDSLPSPPLRFHKQFDHVLIDSYKNLLKPLHTLEEEDLDADGLPRIKIPPPKPISSKSMRGLMPAIQKSKLSTDKRRPSTSPASPFGKIGADSDLMCWPPSRIRVAKTAQAKQKVFDARLRQSMGMSMPRLVALPSLTPARSKSCTSL</sequence>
<gene>
    <name evidence="2" type="ORF">Ae201684_016720</name>
</gene>
<dbReference type="VEuPathDB" id="FungiDB:AeMF1_009717"/>
<proteinExistence type="predicted"/>
<keyword evidence="3" id="KW-1185">Reference proteome</keyword>
<name>A0A6G0WBK3_9STRA</name>
<accession>A0A6G0WBK3</accession>
<reference evidence="2 3" key="1">
    <citation type="submission" date="2019-07" db="EMBL/GenBank/DDBJ databases">
        <title>Genomics analysis of Aphanomyces spp. identifies a new class of oomycete effector associated with host adaptation.</title>
        <authorList>
            <person name="Gaulin E."/>
        </authorList>
    </citation>
    <scope>NUCLEOTIDE SEQUENCE [LARGE SCALE GENOMIC DNA]</scope>
    <source>
        <strain evidence="2 3">ATCC 201684</strain>
    </source>
</reference>
<evidence type="ECO:0000313" key="2">
    <source>
        <dbReference type="EMBL" id="KAF0724655.1"/>
    </source>
</evidence>
<comment type="caution">
    <text evidence="2">The sequence shown here is derived from an EMBL/GenBank/DDBJ whole genome shotgun (WGS) entry which is preliminary data.</text>
</comment>
<protein>
    <submittedName>
        <fullName evidence="2">Uncharacterized protein</fullName>
    </submittedName>
</protein>
<feature type="compositionally biased region" description="Acidic residues" evidence="1">
    <location>
        <begin position="1087"/>
        <end position="1101"/>
    </location>
</feature>